<dbReference type="PANTHER" id="PTHR37049">
    <property type="entry name" value="PEPTIDASE S41 FAMILY PROTEIN"/>
    <property type="match status" value="1"/>
</dbReference>
<accession>A0ABQ0DNR9</accession>
<dbReference type="EMBL" id="BAAFRS010000198">
    <property type="protein sequence ID" value="GAB1224387.1"/>
    <property type="molecule type" value="Genomic_DNA"/>
</dbReference>
<dbReference type="PANTHER" id="PTHR37049:SF4">
    <property type="entry name" value="RHODANESE DOMAIN-CONTAINING PROTEIN"/>
    <property type="match status" value="1"/>
</dbReference>
<organism evidence="1 2">
    <name type="scientific">Entamoeba nuttalli</name>
    <dbReference type="NCBI Taxonomy" id="412467"/>
    <lineage>
        <taxon>Eukaryota</taxon>
        <taxon>Amoebozoa</taxon>
        <taxon>Evosea</taxon>
        <taxon>Archamoebae</taxon>
        <taxon>Mastigamoebida</taxon>
        <taxon>Entamoebidae</taxon>
        <taxon>Entamoeba</taxon>
    </lineage>
</organism>
<protein>
    <submittedName>
        <fullName evidence="1">Uncharacterized protein</fullName>
    </submittedName>
</protein>
<proteinExistence type="predicted"/>
<dbReference type="InterPro" id="IPR052766">
    <property type="entry name" value="S41A_metabolite_peptidase"/>
</dbReference>
<evidence type="ECO:0000313" key="2">
    <source>
        <dbReference type="Proteomes" id="UP001628156"/>
    </source>
</evidence>
<comment type="caution">
    <text evidence="1">The sequence shown here is derived from an EMBL/GenBank/DDBJ whole genome shotgun (WGS) entry which is preliminary data.</text>
</comment>
<name>A0ABQ0DNR9_9EUKA</name>
<dbReference type="Proteomes" id="UP001628156">
    <property type="component" value="Unassembled WGS sequence"/>
</dbReference>
<reference evidence="1 2" key="1">
    <citation type="journal article" date="2019" name="PLoS Negl. Trop. Dis.">
        <title>Whole genome sequencing of Entamoeba nuttalli reveals mammalian host-related molecular signatures and a novel octapeptide-repeat surface protein.</title>
        <authorList>
            <person name="Tanaka M."/>
            <person name="Makiuchi T."/>
            <person name="Komiyama T."/>
            <person name="Shiina T."/>
            <person name="Osaki K."/>
            <person name="Tachibana H."/>
        </authorList>
    </citation>
    <scope>NUCLEOTIDE SEQUENCE [LARGE SCALE GENOMIC DNA]</scope>
    <source>
        <strain evidence="1 2">P19-061405</strain>
    </source>
</reference>
<keyword evidence="2" id="KW-1185">Reference proteome</keyword>
<evidence type="ECO:0000313" key="1">
    <source>
        <dbReference type="EMBL" id="GAB1224387.1"/>
    </source>
</evidence>
<gene>
    <name evidence="1" type="ORF">ENUP19_0198G0006</name>
</gene>
<sequence length="248" mass="28664">MNVPVKTINGEDQFNIICEFGKKHSALKCLHAKFTEAKGDFVEGDLSYLPLIKEYLHTPISITWENGESVSVNYKIYRERASKIISNDYNIHCSVSVNDVNTLVVHSFDTEDEKKTYEETISNCIDLFDSNNYPIQFIFPKNGGGYSIYSQWIEKILSPHDDVNYIVSLRESDYTNYMLKKGFAVNLYDSQTCQERRSKRISKIPILNSIPLGYWYAKPNINKYGDVEHKVTQTSIEVFPKKKLMKKP</sequence>